<dbReference type="Gene3D" id="2.40.50.90">
    <property type="match status" value="1"/>
</dbReference>
<proteinExistence type="predicted"/>
<dbReference type="SUPFAM" id="SSF50199">
    <property type="entry name" value="Staphylococcal nuclease"/>
    <property type="match status" value="1"/>
</dbReference>
<dbReference type="Proteomes" id="UP000268233">
    <property type="component" value="Unassembled WGS sequence"/>
</dbReference>
<evidence type="ECO:0000313" key="1">
    <source>
        <dbReference type="EMBL" id="RKS83335.1"/>
    </source>
</evidence>
<sequence length="128" mass="14534">MYEYKAHCVNVIDGDTIDVVVDLGFHIQREIRLRLQGVDTHETYGVSHDSEEYRRGERETAYVQDWLPSIDGETADGAGGEWPITVRTEKKGKYGRYLAEVERRHDGAVLNEGLRETFDGVDTTEGES</sequence>
<organism evidence="1 2">
    <name type="scientific">Haloarcula quadrata</name>
    <dbReference type="NCBI Taxonomy" id="182779"/>
    <lineage>
        <taxon>Archaea</taxon>
        <taxon>Methanobacteriati</taxon>
        <taxon>Methanobacteriota</taxon>
        <taxon>Stenosarchaea group</taxon>
        <taxon>Halobacteria</taxon>
        <taxon>Halobacteriales</taxon>
        <taxon>Haloarculaceae</taxon>
        <taxon>Haloarcula</taxon>
    </lineage>
</organism>
<dbReference type="InterPro" id="IPR035437">
    <property type="entry name" value="SNase_OB-fold_sf"/>
</dbReference>
<comment type="caution">
    <text evidence="1">The sequence shown here is derived from an EMBL/GenBank/DDBJ whole genome shotgun (WGS) entry which is preliminary data.</text>
</comment>
<protein>
    <submittedName>
        <fullName evidence="1">Micrococcal nuclease</fullName>
    </submittedName>
</protein>
<dbReference type="AlphaFoldDB" id="A0A495R7S3"/>
<keyword evidence="2" id="KW-1185">Reference proteome</keyword>
<gene>
    <name evidence="1" type="ORF">BDK61_2678</name>
</gene>
<name>A0A495R7S3_9EURY</name>
<evidence type="ECO:0000313" key="2">
    <source>
        <dbReference type="Proteomes" id="UP000268233"/>
    </source>
</evidence>
<accession>A0A495R7S3</accession>
<reference evidence="1 2" key="1">
    <citation type="submission" date="2018-10" db="EMBL/GenBank/DDBJ databases">
        <title>Genomic Encyclopedia of Archaeal and Bacterial Type Strains, Phase II (KMG-II): from individual species to whole genera.</title>
        <authorList>
            <person name="Goeker M."/>
        </authorList>
    </citation>
    <scope>NUCLEOTIDE SEQUENCE [LARGE SCALE GENOMIC DNA]</scope>
    <source>
        <strain evidence="1 2">DSM 11927</strain>
    </source>
</reference>
<dbReference type="RefSeq" id="WP_121303434.1">
    <property type="nucleotide sequence ID" value="NZ_RBWW01000001.1"/>
</dbReference>
<dbReference type="EMBL" id="RBWW01000001">
    <property type="protein sequence ID" value="RKS83335.1"/>
    <property type="molecule type" value="Genomic_DNA"/>
</dbReference>